<sequence length="70" mass="7898">MEDIYCPRSIISNRQINLKGAWMRSSSLLVVMPISMWSQQMLLALCFVGLLAFIAISCAWLATPMKGENF</sequence>
<evidence type="ECO:0000313" key="3">
    <source>
        <dbReference type="Proteomes" id="UP000287224"/>
    </source>
</evidence>
<proteinExistence type="predicted"/>
<evidence type="ECO:0000256" key="1">
    <source>
        <dbReference type="SAM" id="Phobius"/>
    </source>
</evidence>
<protein>
    <submittedName>
        <fullName evidence="2">Uncharacterized protein</fullName>
    </submittedName>
</protein>
<evidence type="ECO:0000313" key="2">
    <source>
        <dbReference type="EMBL" id="GCE09008.1"/>
    </source>
</evidence>
<comment type="caution">
    <text evidence="2">The sequence shown here is derived from an EMBL/GenBank/DDBJ whole genome shotgun (WGS) entry which is preliminary data.</text>
</comment>
<accession>A0A401ZQ24</accession>
<organism evidence="2 3">
    <name type="scientific">Dictyobacter aurantiacus</name>
    <dbReference type="NCBI Taxonomy" id="1936993"/>
    <lineage>
        <taxon>Bacteria</taxon>
        <taxon>Bacillati</taxon>
        <taxon>Chloroflexota</taxon>
        <taxon>Ktedonobacteria</taxon>
        <taxon>Ktedonobacterales</taxon>
        <taxon>Dictyobacteraceae</taxon>
        <taxon>Dictyobacter</taxon>
    </lineage>
</organism>
<dbReference type="Proteomes" id="UP000287224">
    <property type="component" value="Unassembled WGS sequence"/>
</dbReference>
<dbReference type="AlphaFoldDB" id="A0A401ZQ24"/>
<keyword evidence="1" id="KW-1133">Transmembrane helix</keyword>
<keyword evidence="1" id="KW-0472">Membrane</keyword>
<feature type="transmembrane region" description="Helical" evidence="1">
    <location>
        <begin position="42"/>
        <end position="62"/>
    </location>
</feature>
<dbReference type="EMBL" id="BIFQ01000002">
    <property type="protein sequence ID" value="GCE09008.1"/>
    <property type="molecule type" value="Genomic_DNA"/>
</dbReference>
<reference evidence="3" key="1">
    <citation type="submission" date="2018-12" db="EMBL/GenBank/DDBJ databases">
        <title>Tengunoibacter tsumagoiensis gen. nov., sp. nov., Dictyobacter kobayashii sp. nov., D. alpinus sp. nov., and D. joshuensis sp. nov. and description of Dictyobacteraceae fam. nov. within the order Ktedonobacterales isolated from Tengu-no-mugimeshi.</title>
        <authorList>
            <person name="Wang C.M."/>
            <person name="Zheng Y."/>
            <person name="Sakai Y."/>
            <person name="Toyoda A."/>
            <person name="Minakuchi Y."/>
            <person name="Abe K."/>
            <person name="Yokota A."/>
            <person name="Yabe S."/>
        </authorList>
    </citation>
    <scope>NUCLEOTIDE SEQUENCE [LARGE SCALE GENOMIC DNA]</scope>
    <source>
        <strain evidence="3">S-27</strain>
    </source>
</reference>
<keyword evidence="3" id="KW-1185">Reference proteome</keyword>
<keyword evidence="1" id="KW-0812">Transmembrane</keyword>
<name>A0A401ZQ24_9CHLR</name>
<gene>
    <name evidence="2" type="ORF">KDAU_63370</name>
</gene>